<dbReference type="EMBL" id="SLZW01000009">
    <property type="protein sequence ID" value="TCS60874.1"/>
    <property type="molecule type" value="Genomic_DNA"/>
</dbReference>
<organism evidence="10 11">
    <name type="scientific">Varunaivibrio sulfuroxidans</name>
    <dbReference type="NCBI Taxonomy" id="1773489"/>
    <lineage>
        <taxon>Bacteria</taxon>
        <taxon>Pseudomonadati</taxon>
        <taxon>Pseudomonadota</taxon>
        <taxon>Alphaproteobacteria</taxon>
        <taxon>Rhodospirillales</taxon>
        <taxon>Magnetovibrionaceae</taxon>
        <taxon>Varunaivibrio</taxon>
    </lineage>
</organism>
<keyword evidence="11" id="KW-1185">Reference proteome</keyword>
<dbReference type="GO" id="GO:0046872">
    <property type="term" value="F:metal ion binding"/>
    <property type="evidence" value="ECO:0007669"/>
    <property type="project" value="UniProtKB-KW"/>
</dbReference>
<evidence type="ECO:0000256" key="7">
    <source>
        <dbReference type="SAM" id="Coils"/>
    </source>
</evidence>
<feature type="compositionally biased region" description="Basic and acidic residues" evidence="8">
    <location>
        <begin position="249"/>
        <end position="260"/>
    </location>
</feature>
<proteinExistence type="predicted"/>
<dbReference type="CDD" id="cd12797">
    <property type="entry name" value="M23_peptidase"/>
    <property type="match status" value="1"/>
</dbReference>
<evidence type="ECO:0000256" key="1">
    <source>
        <dbReference type="ARBA" id="ARBA00001947"/>
    </source>
</evidence>
<evidence type="ECO:0000256" key="3">
    <source>
        <dbReference type="ARBA" id="ARBA00022723"/>
    </source>
</evidence>
<accession>A0A4R3J6C5</accession>
<keyword evidence="5" id="KW-0862">Zinc</keyword>
<keyword evidence="3" id="KW-0479">Metal-binding</keyword>
<sequence length="444" mass="47792">MSIASASVRLALILLLGLGCVFPSSSWGQSPGATTRPDAGQLKQVERALEKKKKESAALKSRANTIAAEIAALDKKTVAAAKREQDLESEVTRLEGQVRDLRVQEGVQRQNLARSRKQSVSVLLALERLALFPPQALVFQPGDINDTVRGAVVLRTVVPRIEDRANTLRDALTKLAQSRRAVAARKVQLSAAIAALTQGRASLDALIARKGALRRKTLAASVRARREAQSLAAKARTLRDLLDRIEAEGRRRAEQRRRNDATSSHTLNPAPTLGPDKHQGTPVRIAAISGIGSITRARGKLPFPAAGAVIEHYGDALGTGMTRKGITVRTRPFARVVAPFDGKVVFAGPFRGYGELLIIDHGQGYHSLLSGLGRIDTQIGQSVLAGEPVGVMGGAGVRAPIDTKASHNKVSLEQRPRLYIELRRNNQPINPLPWLASRKGKVNG</sequence>
<dbReference type="GO" id="GO:0004222">
    <property type="term" value="F:metalloendopeptidase activity"/>
    <property type="evidence" value="ECO:0007669"/>
    <property type="project" value="TreeGrafter"/>
</dbReference>
<dbReference type="Gene3D" id="2.70.70.10">
    <property type="entry name" value="Glucose Permease (Domain IIA)"/>
    <property type="match status" value="1"/>
</dbReference>
<reference evidence="10 11" key="1">
    <citation type="submission" date="2019-03" db="EMBL/GenBank/DDBJ databases">
        <title>Genomic Encyclopedia of Type Strains, Phase IV (KMG-IV): sequencing the most valuable type-strain genomes for metagenomic binning, comparative biology and taxonomic classification.</title>
        <authorList>
            <person name="Goeker M."/>
        </authorList>
    </citation>
    <scope>NUCLEOTIDE SEQUENCE [LARGE SCALE GENOMIC DNA]</scope>
    <source>
        <strain evidence="10 11">DSM 101688</strain>
    </source>
</reference>
<feature type="region of interest" description="Disordered" evidence="8">
    <location>
        <begin position="249"/>
        <end position="281"/>
    </location>
</feature>
<dbReference type="AlphaFoldDB" id="A0A4R3J6C5"/>
<comment type="cofactor">
    <cofactor evidence="1">
        <name>Zn(2+)</name>
        <dbReference type="ChEBI" id="CHEBI:29105"/>
    </cofactor>
</comment>
<name>A0A4R3J6C5_9PROT</name>
<feature type="coiled-coil region" evidence="7">
    <location>
        <begin position="42"/>
        <end position="104"/>
    </location>
</feature>
<evidence type="ECO:0000256" key="4">
    <source>
        <dbReference type="ARBA" id="ARBA00022801"/>
    </source>
</evidence>
<dbReference type="PANTHER" id="PTHR21666:SF288">
    <property type="entry name" value="CELL DIVISION PROTEIN YTFB"/>
    <property type="match status" value="1"/>
</dbReference>
<evidence type="ECO:0000259" key="9">
    <source>
        <dbReference type="Pfam" id="PF01551"/>
    </source>
</evidence>
<protein>
    <submittedName>
        <fullName evidence="10">Septal ring factor EnvC (AmiA/AmiB activator)</fullName>
    </submittedName>
</protein>
<feature type="domain" description="M23ase beta-sheet core" evidence="9">
    <location>
        <begin position="323"/>
        <end position="431"/>
    </location>
</feature>
<dbReference type="OrthoDB" id="9809144at2"/>
<dbReference type="InterPro" id="IPR016047">
    <property type="entry name" value="M23ase_b-sheet_dom"/>
</dbReference>
<evidence type="ECO:0000256" key="8">
    <source>
        <dbReference type="SAM" id="MobiDB-lite"/>
    </source>
</evidence>
<dbReference type="InterPro" id="IPR011055">
    <property type="entry name" value="Dup_hybrid_motif"/>
</dbReference>
<keyword evidence="6" id="KW-0482">Metalloprotease</keyword>
<evidence type="ECO:0000256" key="5">
    <source>
        <dbReference type="ARBA" id="ARBA00022833"/>
    </source>
</evidence>
<dbReference type="Pfam" id="PF01551">
    <property type="entry name" value="Peptidase_M23"/>
    <property type="match status" value="1"/>
</dbReference>
<evidence type="ECO:0000313" key="10">
    <source>
        <dbReference type="EMBL" id="TCS60874.1"/>
    </source>
</evidence>
<evidence type="ECO:0000256" key="2">
    <source>
        <dbReference type="ARBA" id="ARBA00022670"/>
    </source>
</evidence>
<dbReference type="SUPFAM" id="SSF51261">
    <property type="entry name" value="Duplicated hybrid motif"/>
    <property type="match status" value="1"/>
</dbReference>
<keyword evidence="7" id="KW-0175">Coiled coil</keyword>
<dbReference type="PANTHER" id="PTHR21666">
    <property type="entry name" value="PEPTIDASE-RELATED"/>
    <property type="match status" value="1"/>
</dbReference>
<dbReference type="Proteomes" id="UP000295304">
    <property type="component" value="Unassembled WGS sequence"/>
</dbReference>
<evidence type="ECO:0000256" key="6">
    <source>
        <dbReference type="ARBA" id="ARBA00023049"/>
    </source>
</evidence>
<evidence type="ECO:0000313" key="11">
    <source>
        <dbReference type="Proteomes" id="UP000295304"/>
    </source>
</evidence>
<dbReference type="InterPro" id="IPR050570">
    <property type="entry name" value="Cell_wall_metabolism_enzyme"/>
</dbReference>
<keyword evidence="2" id="KW-0645">Protease</keyword>
<dbReference type="RefSeq" id="WP_132939704.1">
    <property type="nucleotide sequence ID" value="NZ_CP119676.1"/>
</dbReference>
<dbReference type="GO" id="GO:0006508">
    <property type="term" value="P:proteolysis"/>
    <property type="evidence" value="ECO:0007669"/>
    <property type="project" value="UniProtKB-KW"/>
</dbReference>
<comment type="caution">
    <text evidence="10">The sequence shown here is derived from an EMBL/GenBank/DDBJ whole genome shotgun (WGS) entry which is preliminary data.</text>
</comment>
<gene>
    <name evidence="10" type="ORF">EDD55_10934</name>
</gene>
<keyword evidence="4" id="KW-0378">Hydrolase</keyword>